<keyword evidence="8 12" id="KW-0408">Iron</keyword>
<evidence type="ECO:0000256" key="3">
    <source>
        <dbReference type="ARBA" id="ARBA00022485"/>
    </source>
</evidence>
<comment type="cofactor">
    <cofactor evidence="1 12">
        <name>[4Fe-4S] cluster</name>
        <dbReference type="ChEBI" id="CHEBI:49883"/>
    </cofactor>
</comment>
<dbReference type="NCBIfam" id="TIGR01973">
    <property type="entry name" value="NuoG"/>
    <property type="match status" value="1"/>
</dbReference>
<keyword evidence="6 12" id="KW-0479">Metal-binding</keyword>
<keyword evidence="10 12" id="KW-0520">NAD</keyword>
<evidence type="ECO:0000256" key="9">
    <source>
        <dbReference type="ARBA" id="ARBA00023014"/>
    </source>
</evidence>
<dbReference type="GO" id="GO:0051537">
    <property type="term" value="F:2 iron, 2 sulfur cluster binding"/>
    <property type="evidence" value="ECO:0007669"/>
    <property type="project" value="UniProtKB-UniRule"/>
</dbReference>
<comment type="function">
    <text evidence="12">NDH-1 shuttles electrons from NADH, via FMN and iron-sulfur (Fe-S) centers, to quinones in the respiratory chain. Couples the redox reaction to proton translocation (for every two electrons transferred, four hydrogen ions are translocated across the cytoplasmic membrane), and thus conserves the redox energy in a proton gradient.</text>
</comment>
<dbReference type="InterPro" id="IPR006963">
    <property type="entry name" value="Mopterin_OxRdtase_4Fe-4S_dom"/>
</dbReference>
<keyword evidence="16" id="KW-0560">Oxidoreductase</keyword>
<dbReference type="InterPro" id="IPR000283">
    <property type="entry name" value="NADH_UbQ_OxRdtase_75kDa_su_CS"/>
</dbReference>
<keyword evidence="9 12" id="KW-0411">Iron-sulfur</keyword>
<evidence type="ECO:0000256" key="6">
    <source>
        <dbReference type="ARBA" id="ARBA00022723"/>
    </source>
</evidence>
<dbReference type="SUPFAM" id="SSF54862">
    <property type="entry name" value="4Fe-4S ferredoxins"/>
    <property type="match status" value="1"/>
</dbReference>
<evidence type="ECO:0000256" key="4">
    <source>
        <dbReference type="ARBA" id="ARBA00022714"/>
    </source>
</evidence>
<keyword evidence="4 12" id="KW-0001">2Fe-2S</keyword>
<dbReference type="PANTHER" id="PTHR43105">
    <property type="entry name" value="RESPIRATORY NITRATE REDUCTASE"/>
    <property type="match status" value="1"/>
</dbReference>
<evidence type="ECO:0000256" key="1">
    <source>
        <dbReference type="ARBA" id="ARBA00001966"/>
    </source>
</evidence>
<dbReference type="SUPFAM" id="SSF50692">
    <property type="entry name" value="ADC-like"/>
    <property type="match status" value="1"/>
</dbReference>
<evidence type="ECO:0000259" key="15">
    <source>
        <dbReference type="PROSITE" id="PS51839"/>
    </source>
</evidence>
<comment type="similarity">
    <text evidence="2 12">Belongs to the complex I 75 kDa subunit family.</text>
</comment>
<keyword evidence="3 12" id="KW-0004">4Fe-4S</keyword>
<name>A0A7C4L0H1_9CHLR</name>
<dbReference type="SMART" id="SM00929">
    <property type="entry name" value="NADH-G_4Fe-4S_3"/>
    <property type="match status" value="1"/>
</dbReference>
<dbReference type="GO" id="GO:0008137">
    <property type="term" value="F:NADH dehydrogenase (ubiquinone) activity"/>
    <property type="evidence" value="ECO:0007669"/>
    <property type="project" value="UniProtKB-UniRule"/>
</dbReference>
<dbReference type="InterPro" id="IPR006656">
    <property type="entry name" value="Mopterin_OxRdtase"/>
</dbReference>
<dbReference type="InterPro" id="IPR019574">
    <property type="entry name" value="NADH_UbQ_OxRdtase_Gsu_4Fe4S-bd"/>
</dbReference>
<dbReference type="PROSITE" id="PS00641">
    <property type="entry name" value="COMPLEX1_75K_1"/>
    <property type="match status" value="1"/>
</dbReference>
<dbReference type="Pfam" id="PF00384">
    <property type="entry name" value="Molybdopterin"/>
    <property type="match status" value="1"/>
</dbReference>
<dbReference type="AlphaFoldDB" id="A0A7C4L0H1"/>
<comment type="catalytic activity">
    <reaction evidence="11 12">
        <text>a quinone + NADH + 5 H(+)(in) = a quinol + NAD(+) + 4 H(+)(out)</text>
        <dbReference type="Rhea" id="RHEA:57888"/>
        <dbReference type="ChEBI" id="CHEBI:15378"/>
        <dbReference type="ChEBI" id="CHEBI:24646"/>
        <dbReference type="ChEBI" id="CHEBI:57540"/>
        <dbReference type="ChEBI" id="CHEBI:57945"/>
        <dbReference type="ChEBI" id="CHEBI:132124"/>
    </reaction>
</comment>
<dbReference type="Pfam" id="PF13510">
    <property type="entry name" value="Fer2_4"/>
    <property type="match status" value="1"/>
</dbReference>
<evidence type="ECO:0000256" key="12">
    <source>
        <dbReference type="RuleBase" id="RU003525"/>
    </source>
</evidence>
<sequence>MTKLVTLTIDDQQVSVPAGTLVVDAAKQIGNDIPVFCYHPKMEPVGMCRMCLVEIGRPMVDRGTGEVLLDENGKPRIQFGPKLETACTTPVSEGMVVRTQTQVVADARREVLEFILTSHPLDCPICDKGGECPLQNLTMGYGPGQSRFLYDDKIHLAKHVPLGELIYLDRERCIQCARCVRFQDVIADDPVIGFYNRGRRLEIVSFSEPGFDSIFSGNTTDICPVGALTSADFRFGARPWELKQSASICTHCPVGCNLTFNTRREARAGGNPVIKRVMPRQNEQVNEIWICDKGRFAYHYTESPQRLTHPLVRRGEGFEEISWEDAFRLAAEKIGASQRLLTLAGGRLSNEDLFNLRELTLAKNGQTVLYSDMAGGDLTASFGLAPGSNFGSMGKETAILVVACDLHEEAPLWWLRIKAAAQRGARLIVLNPRPTRLDKFAAHSLRYAYGEESAALSAFLPAADGPETYRAAVADFQSAENVVILYGSEGIGLTQSQRLAHTAAAVLAGRGKAGQVNNGLVAVWQRANDQGAWDAGFRPLEDLPAALRKAEVALIAAADPAGDDPMLAQALEETGFVIVQELFMSETARRADLVLPVQAFTEREGTFTSGERRVQRFYPALPPRLQTRADFVVTAGIAKALGLDLEGRAASLVFLRLAKTLPAYAGLTYTQLAEVTPQYPIIGRSDLYYGGTAYDNHQGLGVQLPLLPAAQPVVAAGAQTAAPTAAGEGEILLAPVTRLYDRGSTVLPSTLLHQRLAGKSIRLNPQTAAGFGLNAGQTVRLSRDGWSVEARVELDEQLPLGVGLAVRSTGIPLASAAAVRLDRLTVASAD</sequence>
<dbReference type="FunFam" id="3.30.70.20:FF:000002">
    <property type="entry name" value="NADH-ubiquinone oxidoreductase 75 kDa subunit"/>
    <property type="match status" value="1"/>
</dbReference>
<dbReference type="SUPFAM" id="SSF54292">
    <property type="entry name" value="2Fe-2S ferredoxin-like"/>
    <property type="match status" value="1"/>
</dbReference>
<keyword evidence="7 12" id="KW-1278">Translocase</keyword>
<dbReference type="GO" id="GO:0016020">
    <property type="term" value="C:membrane"/>
    <property type="evidence" value="ECO:0007669"/>
    <property type="project" value="InterPro"/>
</dbReference>
<dbReference type="Gene3D" id="3.30.200.210">
    <property type="match status" value="1"/>
</dbReference>
<keyword evidence="5 12" id="KW-0874">Quinone</keyword>
<dbReference type="InterPro" id="IPR001041">
    <property type="entry name" value="2Fe-2S_ferredoxin-type"/>
</dbReference>
<organism evidence="16">
    <name type="scientific">Bellilinea caldifistulae</name>
    <dbReference type="NCBI Taxonomy" id="360411"/>
    <lineage>
        <taxon>Bacteria</taxon>
        <taxon>Bacillati</taxon>
        <taxon>Chloroflexota</taxon>
        <taxon>Anaerolineae</taxon>
        <taxon>Anaerolineales</taxon>
        <taxon>Anaerolineaceae</taxon>
        <taxon>Bellilinea</taxon>
    </lineage>
</organism>
<feature type="domain" description="4Fe-4S Mo/W bis-MGD-type" evidence="14">
    <location>
        <begin position="242"/>
        <end position="305"/>
    </location>
</feature>
<evidence type="ECO:0000259" key="13">
    <source>
        <dbReference type="PROSITE" id="PS51085"/>
    </source>
</evidence>
<dbReference type="GO" id="GO:0003954">
    <property type="term" value="F:NADH dehydrogenase activity"/>
    <property type="evidence" value="ECO:0007669"/>
    <property type="project" value="TreeGrafter"/>
</dbReference>
<dbReference type="Gene3D" id="3.10.20.740">
    <property type="match status" value="1"/>
</dbReference>
<dbReference type="EC" id="7.1.1.-" evidence="12"/>
<evidence type="ECO:0000256" key="5">
    <source>
        <dbReference type="ARBA" id="ARBA00022719"/>
    </source>
</evidence>
<dbReference type="GO" id="GO:0048038">
    <property type="term" value="F:quinone binding"/>
    <property type="evidence" value="ECO:0007669"/>
    <property type="project" value="UniProtKB-UniRule"/>
</dbReference>
<dbReference type="Gene3D" id="3.40.50.740">
    <property type="match status" value="1"/>
</dbReference>
<accession>A0A7C4L0H1</accession>
<dbReference type="GO" id="GO:0051539">
    <property type="term" value="F:4 iron, 4 sulfur cluster binding"/>
    <property type="evidence" value="ECO:0007669"/>
    <property type="project" value="UniProtKB-KW"/>
</dbReference>
<dbReference type="Pfam" id="PF10588">
    <property type="entry name" value="NADH-G_4Fe-4S_3"/>
    <property type="match status" value="1"/>
</dbReference>
<dbReference type="CDD" id="cd02768">
    <property type="entry name" value="MopB_NADH-Q-OR-NuoG2"/>
    <property type="match status" value="1"/>
</dbReference>
<dbReference type="Gene3D" id="3.40.228.10">
    <property type="entry name" value="Dimethylsulfoxide Reductase, domain 2"/>
    <property type="match status" value="1"/>
</dbReference>
<dbReference type="PROSITE" id="PS00642">
    <property type="entry name" value="COMPLEX1_75K_2"/>
    <property type="match status" value="1"/>
</dbReference>
<dbReference type="PROSITE" id="PS51839">
    <property type="entry name" value="4FE4S_HC3"/>
    <property type="match status" value="1"/>
</dbReference>
<dbReference type="InterPro" id="IPR050123">
    <property type="entry name" value="Prok_molybdopt-oxidoreductase"/>
</dbReference>
<dbReference type="InterPro" id="IPR054351">
    <property type="entry name" value="NADH_UbQ_OxRdtase_ferredoxin"/>
</dbReference>
<evidence type="ECO:0000256" key="7">
    <source>
        <dbReference type="ARBA" id="ARBA00022967"/>
    </source>
</evidence>
<dbReference type="InterPro" id="IPR009010">
    <property type="entry name" value="Asp_de-COase-like_dom_sf"/>
</dbReference>
<evidence type="ECO:0000256" key="10">
    <source>
        <dbReference type="ARBA" id="ARBA00023027"/>
    </source>
</evidence>
<dbReference type="EMBL" id="DSXR01000117">
    <property type="protein sequence ID" value="HGS88216.1"/>
    <property type="molecule type" value="Genomic_DNA"/>
</dbReference>
<dbReference type="InterPro" id="IPR036010">
    <property type="entry name" value="2Fe-2S_ferredoxin-like_sf"/>
</dbReference>
<evidence type="ECO:0000256" key="2">
    <source>
        <dbReference type="ARBA" id="ARBA00005404"/>
    </source>
</evidence>
<evidence type="ECO:0000256" key="11">
    <source>
        <dbReference type="ARBA" id="ARBA00047712"/>
    </source>
</evidence>
<evidence type="ECO:0000259" key="14">
    <source>
        <dbReference type="PROSITE" id="PS51669"/>
    </source>
</evidence>
<dbReference type="PROSITE" id="PS00643">
    <property type="entry name" value="COMPLEX1_75K_3"/>
    <property type="match status" value="1"/>
</dbReference>
<dbReference type="GO" id="GO:0046872">
    <property type="term" value="F:metal ion binding"/>
    <property type="evidence" value="ECO:0007669"/>
    <property type="project" value="UniProtKB-UniRule"/>
</dbReference>
<gene>
    <name evidence="16" type="primary">nuoG</name>
    <name evidence="16" type="ORF">ENT17_11465</name>
</gene>
<dbReference type="FunFam" id="3.10.20.740:FF:000005">
    <property type="entry name" value="NADH:ubiquinone oxidoreductase subunit"/>
    <property type="match status" value="1"/>
</dbReference>
<dbReference type="CDD" id="cd00207">
    <property type="entry name" value="fer2"/>
    <property type="match status" value="1"/>
</dbReference>
<comment type="cofactor">
    <cofactor evidence="12">
        <name>[2Fe-2S] cluster</name>
        <dbReference type="ChEBI" id="CHEBI:190135"/>
    </cofactor>
    <text evidence="12">Binds 1 [2Fe-2S] cluster per subunit.</text>
</comment>
<evidence type="ECO:0000256" key="8">
    <source>
        <dbReference type="ARBA" id="ARBA00023004"/>
    </source>
</evidence>
<dbReference type="SMART" id="SM00926">
    <property type="entry name" value="Molybdop_Fe4S4"/>
    <property type="match status" value="1"/>
</dbReference>
<feature type="domain" description="4Fe-4S His(Cys)3-ligated-type" evidence="15">
    <location>
        <begin position="103"/>
        <end position="142"/>
    </location>
</feature>
<dbReference type="Gene3D" id="3.30.70.20">
    <property type="match status" value="1"/>
</dbReference>
<protein>
    <recommendedName>
        <fullName evidence="12">NADH-quinone oxidoreductase</fullName>
        <ecNumber evidence="12">7.1.1.-</ecNumber>
    </recommendedName>
</protein>
<dbReference type="Pfam" id="PF22151">
    <property type="entry name" value="Fer4_NDSU1"/>
    <property type="match status" value="1"/>
</dbReference>
<dbReference type="InterPro" id="IPR010228">
    <property type="entry name" value="NADH_UbQ_OxRdtase_Gsu"/>
</dbReference>
<dbReference type="PROSITE" id="PS51085">
    <property type="entry name" value="2FE2S_FER_2"/>
    <property type="match status" value="1"/>
</dbReference>
<comment type="caution">
    <text evidence="16">The sequence shown here is derived from an EMBL/GenBank/DDBJ whole genome shotgun (WGS) entry which is preliminary data.</text>
</comment>
<dbReference type="SUPFAM" id="SSF53706">
    <property type="entry name" value="Formate dehydrogenase/DMSO reductase, domains 1-3"/>
    <property type="match status" value="1"/>
</dbReference>
<feature type="domain" description="2Fe-2S ferredoxin-type" evidence="13">
    <location>
        <begin position="3"/>
        <end position="103"/>
    </location>
</feature>
<proteinExistence type="inferred from homology"/>
<dbReference type="PROSITE" id="PS51669">
    <property type="entry name" value="4FE4S_MOW_BIS_MGD"/>
    <property type="match status" value="1"/>
</dbReference>
<dbReference type="PANTHER" id="PTHR43105:SF12">
    <property type="entry name" value="NADH-QUINONE OXIDOREDUCTASE SUBUNIT G"/>
    <property type="match status" value="1"/>
</dbReference>
<dbReference type="Pfam" id="PF22117">
    <property type="entry name" value="Fer4_Nqo3"/>
    <property type="match status" value="1"/>
</dbReference>
<dbReference type="GO" id="GO:0042773">
    <property type="term" value="P:ATP synthesis coupled electron transport"/>
    <property type="evidence" value="ECO:0007669"/>
    <property type="project" value="InterPro"/>
</dbReference>
<evidence type="ECO:0000313" key="16">
    <source>
        <dbReference type="EMBL" id="HGS88216.1"/>
    </source>
</evidence>
<reference evidence="16" key="1">
    <citation type="journal article" date="2020" name="mSystems">
        <title>Genome- and Community-Level Interaction Insights into Carbon Utilization and Element Cycling Functions of Hydrothermarchaeota in Hydrothermal Sediment.</title>
        <authorList>
            <person name="Zhou Z."/>
            <person name="Liu Y."/>
            <person name="Xu W."/>
            <person name="Pan J."/>
            <person name="Luo Z.H."/>
            <person name="Li M."/>
        </authorList>
    </citation>
    <scope>NUCLEOTIDE SEQUENCE [LARGE SCALE GENOMIC DNA]</scope>
    <source>
        <strain evidence="16">SpSt-556</strain>
    </source>
</reference>